<dbReference type="InterPro" id="IPR016990">
    <property type="entry name" value="UCP032162_TM"/>
</dbReference>
<keyword evidence="1" id="KW-1133">Transmembrane helix</keyword>
<evidence type="ECO:0000313" key="2">
    <source>
        <dbReference type="EMBL" id="ACT60787.1"/>
    </source>
</evidence>
<dbReference type="OrthoDB" id="9808190at2"/>
<dbReference type="PIRSF" id="PIRSF032162">
    <property type="entry name" value="UCP032162_imp"/>
    <property type="match status" value="1"/>
</dbReference>
<dbReference type="STRING" id="582402.Hbal_3120"/>
<evidence type="ECO:0000256" key="1">
    <source>
        <dbReference type="SAM" id="Phobius"/>
    </source>
</evidence>
<organism evidence="2 3">
    <name type="scientific">Hirschia baltica (strain ATCC 49814 / DSM 5838 / IFAM 1418)</name>
    <dbReference type="NCBI Taxonomy" id="582402"/>
    <lineage>
        <taxon>Bacteria</taxon>
        <taxon>Pseudomonadati</taxon>
        <taxon>Pseudomonadota</taxon>
        <taxon>Alphaproteobacteria</taxon>
        <taxon>Hyphomonadales</taxon>
        <taxon>Hyphomonadaceae</taxon>
        <taxon>Hirschia</taxon>
    </lineage>
</organism>
<keyword evidence="3" id="KW-1185">Reference proteome</keyword>
<gene>
    <name evidence="2" type="ordered locus">Hbal_3120</name>
</gene>
<sequence length="161" mass="17929">MQDTPSKIYMDAVLQPSRSLSDRGFVTLILILTGLSILTSLAFLPYGFFIIMGFLAIDLLILWLVFRANNKALSQKTFVQVNSEDLTVIHINPQGKKSSATLPTAFTRVGLTPHGHENKFIRLSSSGHSYAIGRFLTPEERLSFVASLQDALQNARAERYI</sequence>
<dbReference type="EMBL" id="CP001678">
    <property type="protein sequence ID" value="ACT60787.1"/>
    <property type="molecule type" value="Genomic_DNA"/>
</dbReference>
<reference evidence="3" key="1">
    <citation type="journal article" date="2011" name="J. Bacteriol.">
        <title>Genome sequences of eight morphologically diverse alphaproteobacteria.</title>
        <authorList>
            <consortium name="US DOE Joint Genome Institute"/>
            <person name="Brown P.J."/>
            <person name="Kysela D.T."/>
            <person name="Buechlein A."/>
            <person name="Hemmerich C."/>
            <person name="Brun Y.V."/>
        </authorList>
    </citation>
    <scope>NUCLEOTIDE SEQUENCE [LARGE SCALE GENOMIC DNA]</scope>
    <source>
        <strain evidence="3">ATCC 49814 / DSM 5838 / IFAM 1418</strain>
    </source>
</reference>
<feature type="transmembrane region" description="Helical" evidence="1">
    <location>
        <begin position="24"/>
        <end position="42"/>
    </location>
</feature>
<evidence type="ECO:0000313" key="3">
    <source>
        <dbReference type="Proteomes" id="UP000002745"/>
    </source>
</evidence>
<dbReference type="Pfam" id="PF10003">
    <property type="entry name" value="DUF2244"/>
    <property type="match status" value="1"/>
</dbReference>
<dbReference type="HOGENOM" id="CLU_096000_1_1_5"/>
<name>C6XII0_HIRBI</name>
<dbReference type="eggNOG" id="COG5488">
    <property type="taxonomic scope" value="Bacteria"/>
</dbReference>
<protein>
    <recommendedName>
        <fullName evidence="4">Integral membrane protein-like protein</fullName>
    </recommendedName>
</protein>
<proteinExistence type="predicted"/>
<dbReference type="Proteomes" id="UP000002745">
    <property type="component" value="Chromosome"/>
</dbReference>
<accession>C6XII0</accession>
<evidence type="ECO:0008006" key="4">
    <source>
        <dbReference type="Google" id="ProtNLM"/>
    </source>
</evidence>
<dbReference type="AlphaFoldDB" id="C6XII0"/>
<keyword evidence="1" id="KW-0472">Membrane</keyword>
<feature type="transmembrane region" description="Helical" evidence="1">
    <location>
        <begin position="48"/>
        <end position="66"/>
    </location>
</feature>
<keyword evidence="1" id="KW-0812">Transmembrane</keyword>
<dbReference type="InterPro" id="IPR019253">
    <property type="entry name" value="DUF2244_TM"/>
</dbReference>
<dbReference type="KEGG" id="hba:Hbal_3120"/>
<dbReference type="RefSeq" id="WP_015828937.1">
    <property type="nucleotide sequence ID" value="NC_012982.1"/>
</dbReference>